<evidence type="ECO:0000256" key="5">
    <source>
        <dbReference type="ARBA" id="ARBA00022989"/>
    </source>
</evidence>
<feature type="transmembrane region" description="Helical" evidence="7">
    <location>
        <begin position="130"/>
        <end position="151"/>
    </location>
</feature>
<feature type="domain" description="ABC transmembrane type-1" evidence="8">
    <location>
        <begin position="91"/>
        <end position="280"/>
    </location>
</feature>
<dbReference type="InterPro" id="IPR000515">
    <property type="entry name" value="MetI-like"/>
</dbReference>
<evidence type="ECO:0000259" key="8">
    <source>
        <dbReference type="PROSITE" id="PS50928"/>
    </source>
</evidence>
<dbReference type="EMBL" id="CP001824">
    <property type="protein sequence ID" value="ACZ40703.1"/>
    <property type="molecule type" value="Genomic_DNA"/>
</dbReference>
<dbReference type="SUPFAM" id="SSF161098">
    <property type="entry name" value="MetI-like"/>
    <property type="match status" value="1"/>
</dbReference>
<evidence type="ECO:0000256" key="4">
    <source>
        <dbReference type="ARBA" id="ARBA00022692"/>
    </source>
</evidence>
<reference evidence="10" key="1">
    <citation type="submission" date="2009-11" db="EMBL/GenBank/DDBJ databases">
        <title>The complete chromosome 2 of Sphaerobacter thermophilus DSM 20745.</title>
        <authorList>
            <person name="Lucas S."/>
            <person name="Copeland A."/>
            <person name="Lapidus A."/>
            <person name="Glavina del Rio T."/>
            <person name="Dalin E."/>
            <person name="Tice H."/>
            <person name="Bruce D."/>
            <person name="Goodwin L."/>
            <person name="Pitluck S."/>
            <person name="Kyrpides N."/>
            <person name="Mavromatis K."/>
            <person name="Ivanova N."/>
            <person name="Mikhailova N."/>
            <person name="LaButti K.M."/>
            <person name="Clum A."/>
            <person name="Sun H.I."/>
            <person name="Brettin T."/>
            <person name="Detter J.C."/>
            <person name="Han C."/>
            <person name="Larimer F."/>
            <person name="Land M."/>
            <person name="Hauser L."/>
            <person name="Markowitz V."/>
            <person name="Cheng J.F."/>
            <person name="Hugenholtz P."/>
            <person name="Woyke T."/>
            <person name="Wu D."/>
            <person name="Steenblock K."/>
            <person name="Schneider S."/>
            <person name="Pukall R."/>
            <person name="Goeker M."/>
            <person name="Klenk H.P."/>
            <person name="Eisen J.A."/>
        </authorList>
    </citation>
    <scope>NUCLEOTIDE SEQUENCE [LARGE SCALE GENOMIC DNA]</scope>
    <source>
        <strain evidence="10">ATCC 49802 / DSM 20745 / S 6022</strain>
    </source>
</reference>
<feature type="transmembrane region" description="Helical" evidence="7">
    <location>
        <begin position="157"/>
        <end position="173"/>
    </location>
</feature>
<dbReference type="Proteomes" id="UP000002027">
    <property type="component" value="Chromosome 2"/>
</dbReference>
<reference evidence="9 10" key="2">
    <citation type="journal article" date="2010" name="Stand. Genomic Sci.">
        <title>Complete genome sequence of Desulfohalobium retbaense type strain (HR(100)).</title>
        <authorList>
            <person name="Spring S."/>
            <person name="Nolan M."/>
            <person name="Lapidus A."/>
            <person name="Glavina Del Rio T."/>
            <person name="Copeland A."/>
            <person name="Tice H."/>
            <person name="Cheng J.F."/>
            <person name="Lucas S."/>
            <person name="Land M."/>
            <person name="Chen F."/>
            <person name="Bruce D."/>
            <person name="Goodwin L."/>
            <person name="Pitluck S."/>
            <person name="Ivanova N."/>
            <person name="Mavromatis K."/>
            <person name="Mikhailova N."/>
            <person name="Pati A."/>
            <person name="Chen A."/>
            <person name="Palaniappan K."/>
            <person name="Hauser L."/>
            <person name="Chang Y.J."/>
            <person name="Jeffries C.D."/>
            <person name="Munk C."/>
            <person name="Kiss H."/>
            <person name="Chain P."/>
            <person name="Han C."/>
            <person name="Brettin T."/>
            <person name="Detter J.C."/>
            <person name="Schuler E."/>
            <person name="Goker M."/>
            <person name="Rohde M."/>
            <person name="Bristow J."/>
            <person name="Eisen J.A."/>
            <person name="Markowitz V."/>
            <person name="Hugenholtz P."/>
            <person name="Kyrpides N.C."/>
            <person name="Klenk H.P."/>
        </authorList>
    </citation>
    <scope>NUCLEOTIDE SEQUENCE [LARGE SCALE GENOMIC DNA]</scope>
    <source>
        <strain evidence="10">ATCC 49802 / DSM 20745 / S 6022</strain>
    </source>
</reference>
<dbReference type="InParanoid" id="D1CA60"/>
<dbReference type="PANTHER" id="PTHR43386:SF1">
    <property type="entry name" value="D,D-DIPEPTIDE TRANSPORT SYSTEM PERMEASE PROTEIN DDPC-RELATED"/>
    <property type="match status" value="1"/>
</dbReference>
<proteinExistence type="inferred from homology"/>
<accession>D1CA60</accession>
<dbReference type="HOGENOM" id="CLU_028518_1_1_0"/>
<dbReference type="PROSITE" id="PS50928">
    <property type="entry name" value="ABC_TM1"/>
    <property type="match status" value="1"/>
</dbReference>
<evidence type="ECO:0000256" key="1">
    <source>
        <dbReference type="ARBA" id="ARBA00004651"/>
    </source>
</evidence>
<protein>
    <submittedName>
        <fullName evidence="9">Binding-protein-dependent transport systems inner membrane component</fullName>
    </submittedName>
</protein>
<dbReference type="PANTHER" id="PTHR43386">
    <property type="entry name" value="OLIGOPEPTIDE TRANSPORT SYSTEM PERMEASE PROTEIN APPC"/>
    <property type="match status" value="1"/>
</dbReference>
<feature type="transmembrane region" description="Helical" evidence="7">
    <location>
        <begin position="212"/>
        <end position="235"/>
    </location>
</feature>
<dbReference type="InterPro" id="IPR050366">
    <property type="entry name" value="BP-dependent_transpt_permease"/>
</dbReference>
<evidence type="ECO:0000256" key="3">
    <source>
        <dbReference type="ARBA" id="ARBA00022475"/>
    </source>
</evidence>
<dbReference type="GO" id="GO:0005886">
    <property type="term" value="C:plasma membrane"/>
    <property type="evidence" value="ECO:0007669"/>
    <property type="project" value="UniProtKB-SubCell"/>
</dbReference>
<dbReference type="Gene3D" id="1.10.3720.10">
    <property type="entry name" value="MetI-like"/>
    <property type="match status" value="1"/>
</dbReference>
<dbReference type="STRING" id="479434.Sthe_3303"/>
<keyword evidence="2 7" id="KW-0813">Transport</keyword>
<evidence type="ECO:0000256" key="6">
    <source>
        <dbReference type="ARBA" id="ARBA00023136"/>
    </source>
</evidence>
<keyword evidence="4 7" id="KW-0812">Transmembrane</keyword>
<keyword evidence="5 7" id="KW-1133">Transmembrane helix</keyword>
<keyword evidence="10" id="KW-1185">Reference proteome</keyword>
<dbReference type="eggNOG" id="COG1173">
    <property type="taxonomic scope" value="Bacteria"/>
</dbReference>
<dbReference type="KEGG" id="sti:Sthe_3303"/>
<dbReference type="RefSeq" id="WP_012873738.1">
    <property type="nucleotide sequence ID" value="NC_013524.1"/>
</dbReference>
<comment type="subcellular location">
    <subcellularLocation>
        <location evidence="1 7">Cell membrane</location>
        <topology evidence="1 7">Multi-pass membrane protein</topology>
    </subcellularLocation>
</comment>
<dbReference type="GO" id="GO:0055085">
    <property type="term" value="P:transmembrane transport"/>
    <property type="evidence" value="ECO:0007669"/>
    <property type="project" value="InterPro"/>
</dbReference>
<dbReference type="AlphaFoldDB" id="D1CA60"/>
<keyword evidence="6 7" id="KW-0472">Membrane</keyword>
<dbReference type="Pfam" id="PF00528">
    <property type="entry name" value="BPD_transp_1"/>
    <property type="match status" value="1"/>
</dbReference>
<feature type="transmembrane region" description="Helical" evidence="7">
    <location>
        <begin position="31"/>
        <end position="51"/>
    </location>
</feature>
<organism evidence="9 10">
    <name type="scientific">Sphaerobacter thermophilus (strain ATCC 49802 / DSM 20745 / KCCM 41009 / NCIMB 13125 / S 6022)</name>
    <dbReference type="NCBI Taxonomy" id="479434"/>
    <lineage>
        <taxon>Bacteria</taxon>
        <taxon>Pseudomonadati</taxon>
        <taxon>Thermomicrobiota</taxon>
        <taxon>Thermomicrobia</taxon>
        <taxon>Sphaerobacterales</taxon>
        <taxon>Sphaerobacterineae</taxon>
        <taxon>Sphaerobacteraceae</taxon>
        <taxon>Sphaerobacter</taxon>
    </lineage>
</organism>
<dbReference type="InterPro" id="IPR035906">
    <property type="entry name" value="MetI-like_sf"/>
</dbReference>
<dbReference type="CDD" id="cd06261">
    <property type="entry name" value="TM_PBP2"/>
    <property type="match status" value="1"/>
</dbReference>
<gene>
    <name evidence="9" type="ordered locus">Sthe_3303</name>
</gene>
<feature type="transmembrane region" description="Helical" evidence="7">
    <location>
        <begin position="264"/>
        <end position="287"/>
    </location>
</feature>
<comment type="similarity">
    <text evidence="7">Belongs to the binding-protein-dependent transport system permease family.</text>
</comment>
<keyword evidence="3" id="KW-1003">Cell membrane</keyword>
<feature type="transmembrane region" description="Helical" evidence="7">
    <location>
        <begin position="95"/>
        <end position="118"/>
    </location>
</feature>
<evidence type="ECO:0000313" key="9">
    <source>
        <dbReference type="EMBL" id="ACZ40703.1"/>
    </source>
</evidence>
<evidence type="ECO:0000313" key="10">
    <source>
        <dbReference type="Proteomes" id="UP000002027"/>
    </source>
</evidence>
<name>D1CA60_SPHTD</name>
<evidence type="ECO:0000256" key="7">
    <source>
        <dbReference type="RuleBase" id="RU363032"/>
    </source>
</evidence>
<sequence length="291" mass="31170">MNASTNVVGRAGLGAAEQLAPRSRRRISPSLIAGAAILGVVLVAIIVGPMLSPYDPTEPVLTETFAGPSLRHPLGTDNFGRDILTRILYGGRVDLMIAFLATSVTVVVGSILGAIAGFYGKWWDTIIMRIVDIAIAFPFLVLVIAIVAMLGPSQNNIFVAIWLVGWIAYARIVRGEILVVKRLEYVEAARVVGLTDRAIILRHIVPNVITPVVVFAMADMVLNILVAASLSFLGLGTQPPNPEWGLMIAEGRDFFLRSWQLTTIPGLAILVVGTGFSLLGDGLADLLRPAR</sequence>
<evidence type="ECO:0000256" key="2">
    <source>
        <dbReference type="ARBA" id="ARBA00022448"/>
    </source>
</evidence>